<proteinExistence type="predicted"/>
<evidence type="ECO:0000256" key="2">
    <source>
        <dbReference type="SAM" id="SignalP"/>
    </source>
</evidence>
<protein>
    <submittedName>
        <fullName evidence="3">Uncharacterized protein</fullName>
    </submittedName>
</protein>
<dbReference type="OrthoDB" id="1600564at2759"/>
<dbReference type="Proteomes" id="UP000541444">
    <property type="component" value="Unassembled WGS sequence"/>
</dbReference>
<dbReference type="PANTHER" id="PTHR47173">
    <property type="entry name" value="PROTEIN DR1 HOMOLOG"/>
    <property type="match status" value="1"/>
</dbReference>
<feature type="region of interest" description="Disordered" evidence="1">
    <location>
        <begin position="303"/>
        <end position="328"/>
    </location>
</feature>
<accession>A0A7J7N0Z7</accession>
<feature type="signal peptide" evidence="2">
    <location>
        <begin position="1"/>
        <end position="19"/>
    </location>
</feature>
<keyword evidence="4" id="KW-1185">Reference proteome</keyword>
<keyword evidence="2" id="KW-0732">Signal</keyword>
<evidence type="ECO:0000256" key="1">
    <source>
        <dbReference type="SAM" id="MobiDB-lite"/>
    </source>
</evidence>
<feature type="chain" id="PRO_5029859448" evidence="2">
    <location>
        <begin position="20"/>
        <end position="328"/>
    </location>
</feature>
<dbReference type="PANTHER" id="PTHR47173:SF2">
    <property type="entry name" value="PROTEIN DR1 HOMOLOG ISOFORM X1"/>
    <property type="match status" value="1"/>
</dbReference>
<dbReference type="AlphaFoldDB" id="A0A7J7N0Z7"/>
<dbReference type="InterPro" id="IPR044255">
    <property type="entry name" value="Dr1-like"/>
</dbReference>
<feature type="compositionally biased region" description="Polar residues" evidence="1">
    <location>
        <begin position="317"/>
        <end position="328"/>
    </location>
</feature>
<sequence length="328" mass="36292">MVQIFATLASIVLLPKTLLFDSGLSPFALPVQLNQLKDFKARVLEQSSSSGGYLPSSNIFGSALYTLYISQNDFTSNLPSVGLGGIKDISWQVVSKIDETVKFLSSATMTKIIKEMLPPDVCVARDAQGLLVECCVSENLITGHTSFMAYFSLLFDTLHTTALLDDMKSTGLKLIEISVFTRFLGLGSILRRFMLPMNNISLRPWMANQEKSHNALPDAAEGMMDLRTTVQAEAERRLEPEKQLASMQDTIRALQAQITQELVPPPVHVNPQLPTGAIINLQQQQEQNREKSRISVYDRMGEATGEHNLPGGRATRLSVTSRQHLTLK</sequence>
<name>A0A7J7N0Z7_9MAGN</name>
<evidence type="ECO:0000313" key="4">
    <source>
        <dbReference type="Proteomes" id="UP000541444"/>
    </source>
</evidence>
<reference evidence="3 4" key="1">
    <citation type="journal article" date="2020" name="IScience">
        <title>Genome Sequencing of the Endangered Kingdonia uniflora (Circaeasteraceae, Ranunculales) Reveals Potential Mechanisms of Evolutionary Specialization.</title>
        <authorList>
            <person name="Sun Y."/>
            <person name="Deng T."/>
            <person name="Zhang A."/>
            <person name="Moore M.J."/>
            <person name="Landis J.B."/>
            <person name="Lin N."/>
            <person name="Zhang H."/>
            <person name="Zhang X."/>
            <person name="Huang J."/>
            <person name="Zhang X."/>
            <person name="Sun H."/>
            <person name="Wang H."/>
        </authorList>
    </citation>
    <scope>NUCLEOTIDE SEQUENCE [LARGE SCALE GENOMIC DNA]</scope>
    <source>
        <strain evidence="3">TB1705</strain>
        <tissue evidence="3">Leaf</tissue>
    </source>
</reference>
<comment type="caution">
    <text evidence="3">The sequence shown here is derived from an EMBL/GenBank/DDBJ whole genome shotgun (WGS) entry which is preliminary data.</text>
</comment>
<evidence type="ECO:0000313" key="3">
    <source>
        <dbReference type="EMBL" id="KAF6160869.1"/>
    </source>
</evidence>
<dbReference type="EMBL" id="JACGCM010001150">
    <property type="protein sequence ID" value="KAF6160869.1"/>
    <property type="molecule type" value="Genomic_DNA"/>
</dbReference>
<gene>
    <name evidence="3" type="ORF">GIB67_041923</name>
</gene>
<organism evidence="3 4">
    <name type="scientific">Kingdonia uniflora</name>
    <dbReference type="NCBI Taxonomy" id="39325"/>
    <lineage>
        <taxon>Eukaryota</taxon>
        <taxon>Viridiplantae</taxon>
        <taxon>Streptophyta</taxon>
        <taxon>Embryophyta</taxon>
        <taxon>Tracheophyta</taxon>
        <taxon>Spermatophyta</taxon>
        <taxon>Magnoliopsida</taxon>
        <taxon>Ranunculales</taxon>
        <taxon>Circaeasteraceae</taxon>
        <taxon>Kingdonia</taxon>
    </lineage>
</organism>